<dbReference type="InterPro" id="IPR011004">
    <property type="entry name" value="Trimer_LpxA-like_sf"/>
</dbReference>
<dbReference type="InterPro" id="IPR023917">
    <property type="entry name" value="Bifunctiontional_GlmU_bac-type"/>
</dbReference>
<sequence length="407" mass="45475">MNKERKIVLFEDEKIDFFRPFIDLKPFVLLFCGAETLLDKAQEKLTQETAILHTRPYLQKILSAKTNLAVNQFNPHEEYFFLNSRAIVPQNVALSDFTSQPYGSVIQSKYNILGFVSKPDDIFNSNIPDAINSFTILNKFSNVTILQGDFQWINFPWDILAFHPQEMGKYLTKKSKSLSNLLISPNVFVSKTAKIGTGAILDGERGTLFISDYAQIQPGAILSGNIFIGTHAQINMGAKINSDVFIGNYSKIGGEIKNAIVEPYANKWHDGFLGDSYLSSWCNLGAGTTTSNMKNNYGTIKLHILKYVLNSNQHFLGTFFGDHSKSAINTSFYAGTMVGVCSMIFGNTIPNKLINSFDWGGINKEIFAIKQAVATVKSVMARRNELMTPDYEDALLHIFNNIIPAKP</sequence>
<evidence type="ECO:0000256" key="2">
    <source>
        <dbReference type="ARBA" id="ARBA00023315"/>
    </source>
</evidence>
<dbReference type="InterPro" id="IPR050065">
    <property type="entry name" value="GlmU-like"/>
</dbReference>
<dbReference type="EMBL" id="JAEAOA010001427">
    <property type="protein sequence ID" value="KAK3582287.1"/>
    <property type="molecule type" value="Genomic_DNA"/>
</dbReference>
<protein>
    <recommendedName>
        <fullName evidence="5">Glucose-1-phosphate thymidylyltransferase</fullName>
    </recommendedName>
</protein>
<dbReference type="PANTHER" id="PTHR43584:SF9">
    <property type="entry name" value="TRANSFERASE HEXAPEPTIDE REPEAT CONTAINING PROTEIN"/>
    <property type="match status" value="1"/>
</dbReference>
<dbReference type="AlphaFoldDB" id="A0AAE0VMH8"/>
<keyword evidence="1" id="KW-0808">Transferase</keyword>
<evidence type="ECO:0000256" key="1">
    <source>
        <dbReference type="ARBA" id="ARBA00022679"/>
    </source>
</evidence>
<organism evidence="3 4">
    <name type="scientific">Potamilus streckersoni</name>
    <dbReference type="NCBI Taxonomy" id="2493646"/>
    <lineage>
        <taxon>Eukaryota</taxon>
        <taxon>Metazoa</taxon>
        <taxon>Spiralia</taxon>
        <taxon>Lophotrochozoa</taxon>
        <taxon>Mollusca</taxon>
        <taxon>Bivalvia</taxon>
        <taxon>Autobranchia</taxon>
        <taxon>Heteroconchia</taxon>
        <taxon>Palaeoheterodonta</taxon>
        <taxon>Unionida</taxon>
        <taxon>Unionoidea</taxon>
        <taxon>Unionidae</taxon>
        <taxon>Ambleminae</taxon>
        <taxon>Lampsilini</taxon>
        <taxon>Potamilus</taxon>
    </lineage>
</organism>
<dbReference type="Pfam" id="PF13562">
    <property type="entry name" value="NTP_transf_4"/>
    <property type="match status" value="1"/>
</dbReference>
<reference evidence="3" key="3">
    <citation type="submission" date="2023-05" db="EMBL/GenBank/DDBJ databases">
        <authorList>
            <person name="Smith C.H."/>
        </authorList>
    </citation>
    <scope>NUCLEOTIDE SEQUENCE</scope>
    <source>
        <strain evidence="3">CHS0354</strain>
        <tissue evidence="3">Mantle</tissue>
    </source>
</reference>
<accession>A0AAE0VMH8</accession>
<dbReference type="NCBIfam" id="TIGR03991">
    <property type="entry name" value="alt_bact_glmU"/>
    <property type="match status" value="1"/>
</dbReference>
<comment type="caution">
    <text evidence="3">The sequence shown here is derived from an EMBL/GenBank/DDBJ whole genome shotgun (WGS) entry which is preliminary data.</text>
</comment>
<keyword evidence="4" id="KW-1185">Reference proteome</keyword>
<dbReference type="Gene3D" id="2.160.10.10">
    <property type="entry name" value="Hexapeptide repeat proteins"/>
    <property type="match status" value="1"/>
</dbReference>
<dbReference type="PANTHER" id="PTHR43584">
    <property type="entry name" value="NUCLEOTIDYL TRANSFERASE"/>
    <property type="match status" value="1"/>
</dbReference>
<dbReference type="SUPFAM" id="SSF51161">
    <property type="entry name" value="Trimeric LpxA-like enzymes"/>
    <property type="match status" value="1"/>
</dbReference>
<evidence type="ECO:0008006" key="5">
    <source>
        <dbReference type="Google" id="ProtNLM"/>
    </source>
</evidence>
<reference evidence="3" key="2">
    <citation type="journal article" date="2021" name="Genome Biol. Evol.">
        <title>Developing a high-quality reference genome for a parasitic bivalve with doubly uniparental inheritance (Bivalvia: Unionida).</title>
        <authorList>
            <person name="Smith C.H."/>
        </authorList>
    </citation>
    <scope>NUCLEOTIDE SEQUENCE</scope>
    <source>
        <strain evidence="3">CHS0354</strain>
        <tissue evidence="3">Mantle</tissue>
    </source>
</reference>
<keyword evidence="2" id="KW-0012">Acyltransferase</keyword>
<evidence type="ECO:0000313" key="3">
    <source>
        <dbReference type="EMBL" id="KAK3582287.1"/>
    </source>
</evidence>
<dbReference type="GO" id="GO:0016779">
    <property type="term" value="F:nucleotidyltransferase activity"/>
    <property type="evidence" value="ECO:0007669"/>
    <property type="project" value="UniProtKB-ARBA"/>
</dbReference>
<gene>
    <name evidence="3" type="ORF">CHS0354_023826</name>
</gene>
<dbReference type="GO" id="GO:0016746">
    <property type="term" value="F:acyltransferase activity"/>
    <property type="evidence" value="ECO:0007669"/>
    <property type="project" value="UniProtKB-KW"/>
</dbReference>
<evidence type="ECO:0000313" key="4">
    <source>
        <dbReference type="Proteomes" id="UP001195483"/>
    </source>
</evidence>
<name>A0AAE0VMH8_9BIVA</name>
<reference evidence="3" key="1">
    <citation type="journal article" date="2021" name="Genome Biol. Evol.">
        <title>A High-Quality Reference Genome for a Parasitic Bivalve with Doubly Uniparental Inheritance (Bivalvia: Unionida).</title>
        <authorList>
            <person name="Smith C.H."/>
        </authorList>
    </citation>
    <scope>NUCLEOTIDE SEQUENCE</scope>
    <source>
        <strain evidence="3">CHS0354</strain>
    </source>
</reference>
<dbReference type="Proteomes" id="UP001195483">
    <property type="component" value="Unassembled WGS sequence"/>
</dbReference>
<proteinExistence type="predicted"/>